<dbReference type="Proteomes" id="UP001060261">
    <property type="component" value="Chromosome"/>
</dbReference>
<dbReference type="PROSITE" id="PS51257">
    <property type="entry name" value="PROKAR_LIPOPROTEIN"/>
    <property type="match status" value="1"/>
</dbReference>
<feature type="chain" id="PRO_5046054353" description="Lipoprotein" evidence="1">
    <location>
        <begin position="25"/>
        <end position="224"/>
    </location>
</feature>
<feature type="signal peptide" evidence="1">
    <location>
        <begin position="1"/>
        <end position="24"/>
    </location>
</feature>
<name>A0ABY5YK93_9DEIO</name>
<evidence type="ECO:0000256" key="1">
    <source>
        <dbReference type="SAM" id="SignalP"/>
    </source>
</evidence>
<keyword evidence="3" id="KW-1185">Reference proteome</keyword>
<dbReference type="RefSeq" id="WP_260561388.1">
    <property type="nucleotide sequence ID" value="NZ_BAABEC010000015.1"/>
</dbReference>
<evidence type="ECO:0000313" key="3">
    <source>
        <dbReference type="Proteomes" id="UP001060261"/>
    </source>
</evidence>
<gene>
    <name evidence="2" type="ORF">N0D28_05590</name>
</gene>
<reference evidence="2" key="1">
    <citation type="submission" date="2022-09" db="EMBL/GenBank/DDBJ databases">
        <title>genome sequence of Deinococcus rubellus.</title>
        <authorList>
            <person name="Srinivasan S."/>
        </authorList>
    </citation>
    <scope>NUCLEOTIDE SEQUENCE</scope>
    <source>
        <strain evidence="2">Ant6</strain>
    </source>
</reference>
<organism evidence="2 3">
    <name type="scientific">Deinococcus rubellus</name>
    <dbReference type="NCBI Taxonomy" id="1889240"/>
    <lineage>
        <taxon>Bacteria</taxon>
        <taxon>Thermotogati</taxon>
        <taxon>Deinococcota</taxon>
        <taxon>Deinococci</taxon>
        <taxon>Deinococcales</taxon>
        <taxon>Deinococcaceae</taxon>
        <taxon>Deinococcus</taxon>
    </lineage>
</organism>
<keyword evidence="1" id="KW-0732">Signal</keyword>
<dbReference type="EMBL" id="CP104213">
    <property type="protein sequence ID" value="UWX65131.1"/>
    <property type="molecule type" value="Genomic_DNA"/>
</dbReference>
<sequence>MMRPPLFILAPLLTGALLSSCAPRQTVAAAPITAQTPVSSVSFYPKETGLAWSYLPEGESGGVPYSLRALGPTVFGDAPVSAFELTGRGAQQTSYRQIDASGQKLLGFRKPGLNVTLAPAWQEWPAESAWKLGLSWNGTTTARLRSDDGTVDQSGTITYRYEVLDQRQVTVAGQAYRVWVVNRQISDTLGGLFPASETIWFTPYVGDVRTAEALLLTGRNFKNN</sequence>
<protein>
    <recommendedName>
        <fullName evidence="4">Lipoprotein</fullName>
    </recommendedName>
</protein>
<evidence type="ECO:0008006" key="4">
    <source>
        <dbReference type="Google" id="ProtNLM"/>
    </source>
</evidence>
<evidence type="ECO:0000313" key="2">
    <source>
        <dbReference type="EMBL" id="UWX65131.1"/>
    </source>
</evidence>
<accession>A0ABY5YK93</accession>
<proteinExistence type="predicted"/>